<dbReference type="AlphaFoldDB" id="A0A934WJS7"/>
<organism evidence="1 2">
    <name type="scientific">Ramlibacter ginsenosidimutans</name>
    <dbReference type="NCBI Taxonomy" id="502333"/>
    <lineage>
        <taxon>Bacteria</taxon>
        <taxon>Pseudomonadati</taxon>
        <taxon>Pseudomonadota</taxon>
        <taxon>Betaproteobacteria</taxon>
        <taxon>Burkholderiales</taxon>
        <taxon>Comamonadaceae</taxon>
        <taxon>Ramlibacter</taxon>
    </lineage>
</organism>
<comment type="caution">
    <text evidence="1">The sequence shown here is derived from an EMBL/GenBank/DDBJ whole genome shotgun (WGS) entry which is preliminary data.</text>
</comment>
<dbReference type="Proteomes" id="UP000630528">
    <property type="component" value="Unassembled WGS sequence"/>
</dbReference>
<evidence type="ECO:0000313" key="1">
    <source>
        <dbReference type="EMBL" id="MBK6004969.1"/>
    </source>
</evidence>
<name>A0A934WJS7_9BURK</name>
<gene>
    <name evidence="1" type="ORF">JJB11_02590</name>
</gene>
<reference evidence="1" key="1">
    <citation type="journal article" date="2012" name="J. Microbiol. Biotechnol.">
        <title>Ramlibacter ginsenosidimutans sp. nov., with ginsenoside-converting activity.</title>
        <authorList>
            <person name="Wang L."/>
            <person name="An D.S."/>
            <person name="Kim S.G."/>
            <person name="Jin F.X."/>
            <person name="Kim S.C."/>
            <person name="Lee S.T."/>
            <person name="Im W.T."/>
        </authorList>
    </citation>
    <scope>NUCLEOTIDE SEQUENCE</scope>
    <source>
        <strain evidence="1">KACC 17527</strain>
    </source>
</reference>
<reference evidence="1" key="2">
    <citation type="submission" date="2021-01" db="EMBL/GenBank/DDBJ databases">
        <authorList>
            <person name="Kang M."/>
        </authorList>
    </citation>
    <scope>NUCLEOTIDE SEQUENCE</scope>
    <source>
        <strain evidence="1">KACC 17527</strain>
    </source>
</reference>
<dbReference type="RefSeq" id="WP_201166336.1">
    <property type="nucleotide sequence ID" value="NZ_JAEPWM010000001.1"/>
</dbReference>
<sequence>MELSWLDFEFSGDAHGGGSFDAMAAAAPAQWPALQAEVQRVLDWAERRFGPAAPLEDGGEWDYALQGVREVSTPLEVRYSPGAAQLELHAGEADAPRITLSLTVSGSAAFCAALREAFALD</sequence>
<proteinExistence type="predicted"/>
<protein>
    <submittedName>
        <fullName evidence="1">Uncharacterized protein</fullName>
    </submittedName>
</protein>
<keyword evidence="2" id="KW-1185">Reference proteome</keyword>
<accession>A0A934WJS7</accession>
<evidence type="ECO:0000313" key="2">
    <source>
        <dbReference type="Proteomes" id="UP000630528"/>
    </source>
</evidence>
<dbReference type="EMBL" id="JAEPWM010000001">
    <property type="protein sequence ID" value="MBK6004969.1"/>
    <property type="molecule type" value="Genomic_DNA"/>
</dbReference>